<evidence type="ECO:0000313" key="1">
    <source>
        <dbReference type="EMBL" id="CDI78845.1"/>
    </source>
</evidence>
<dbReference type="PANTHER" id="PTHR14085">
    <property type="entry name" value="WD-REPEAT PROTEIN BING4"/>
    <property type="match status" value="1"/>
</dbReference>
<gene>
    <name evidence="1" type="ORF">EAH_00037430</name>
</gene>
<keyword evidence="2" id="KW-1185">Reference proteome</keyword>
<dbReference type="GO" id="GO:0000462">
    <property type="term" value="P:maturation of SSU-rRNA from tricistronic rRNA transcript (SSU-rRNA, 5.8S rRNA, LSU-rRNA)"/>
    <property type="evidence" value="ECO:0007669"/>
    <property type="project" value="TreeGrafter"/>
</dbReference>
<dbReference type="Gene3D" id="2.130.10.10">
    <property type="entry name" value="YVTN repeat-like/Quinoprotein amine dehydrogenase"/>
    <property type="match status" value="1"/>
</dbReference>
<dbReference type="VEuPathDB" id="ToxoDB:EAH_00037430"/>
<reference evidence="1" key="1">
    <citation type="submission" date="2013-10" db="EMBL/GenBank/DDBJ databases">
        <title>Genomic analysis of the causative agents of coccidiosis in chickens.</title>
        <authorList>
            <person name="Reid A.J."/>
            <person name="Blake D."/>
            <person name="Billington K."/>
            <person name="Browne H."/>
            <person name="Dunn M."/>
            <person name="Hung S."/>
            <person name="Kawahara F."/>
            <person name="Miranda-Saavedra D."/>
            <person name="Mourier T."/>
            <person name="Nagra H."/>
            <person name="Otto T.D."/>
            <person name="Rawlings N."/>
            <person name="Sanchez A."/>
            <person name="Sanders M."/>
            <person name="Subramaniam C."/>
            <person name="Tay Y."/>
            <person name="Dear P."/>
            <person name="Doerig C."/>
            <person name="Gruber A."/>
            <person name="Parkinson J."/>
            <person name="Shirley M."/>
            <person name="Wan K.L."/>
            <person name="Berriman M."/>
            <person name="Tomley F."/>
            <person name="Pain A."/>
        </authorList>
    </citation>
    <scope>NUCLEOTIDE SEQUENCE</scope>
    <source>
        <strain evidence="1">Houghton</strain>
    </source>
</reference>
<protein>
    <submittedName>
        <fullName evidence="1">WD domain, G-beta repeat-containing protein, putative</fullName>
    </submittedName>
</protein>
<dbReference type="SMART" id="SM00320">
    <property type="entry name" value="WD40"/>
    <property type="match status" value="3"/>
</dbReference>
<proteinExistence type="predicted"/>
<dbReference type="RefSeq" id="XP_013250981.1">
    <property type="nucleotide sequence ID" value="XM_013395527.1"/>
</dbReference>
<sequence>MVSTGEFGDLWVWRAAQKKYVYIYDHQGIEIHCLRDLMLTYCLDFLPYHYLMVSTGEFGDLCYYDISTGQVVAKHRTKRGPCDVMCLNQFKGVAALGHSKGTVSLWTPNLSKPAVEMFCHHGKVTAVAAKENIMLTGGVDGVWKLFDLRRYECMHSFASFGGFVSSFDISDSNLIAVGFNSHLQIWRSDKTAKPSLYLTHELPGEVRL</sequence>
<dbReference type="AlphaFoldDB" id="U6GF94"/>
<dbReference type="GO" id="GO:0030686">
    <property type="term" value="C:90S preribosome"/>
    <property type="evidence" value="ECO:0007669"/>
    <property type="project" value="TreeGrafter"/>
</dbReference>
<name>U6GF94_EIMAC</name>
<accession>U6GF94</accession>
<dbReference type="SUPFAM" id="SSF50978">
    <property type="entry name" value="WD40 repeat-like"/>
    <property type="match status" value="1"/>
</dbReference>
<dbReference type="EMBL" id="HG670921">
    <property type="protein sequence ID" value="CDI78845.1"/>
    <property type="molecule type" value="Genomic_DNA"/>
</dbReference>
<dbReference type="GO" id="GO:0032040">
    <property type="term" value="C:small-subunit processome"/>
    <property type="evidence" value="ECO:0007669"/>
    <property type="project" value="TreeGrafter"/>
</dbReference>
<dbReference type="InterPro" id="IPR001680">
    <property type="entry name" value="WD40_rpt"/>
</dbReference>
<dbReference type="PANTHER" id="PTHR14085:SF3">
    <property type="entry name" value="WD REPEAT-CONTAINING PROTEIN 46"/>
    <property type="match status" value="1"/>
</dbReference>
<dbReference type="OrthoDB" id="354164at2759"/>
<reference evidence="1" key="2">
    <citation type="submission" date="2013-10" db="EMBL/GenBank/DDBJ databases">
        <authorList>
            <person name="Aslett M."/>
        </authorList>
    </citation>
    <scope>NUCLEOTIDE SEQUENCE</scope>
    <source>
        <strain evidence="1">Houghton</strain>
    </source>
</reference>
<organism evidence="1 2">
    <name type="scientific">Eimeria acervulina</name>
    <name type="common">Coccidian parasite</name>
    <dbReference type="NCBI Taxonomy" id="5801"/>
    <lineage>
        <taxon>Eukaryota</taxon>
        <taxon>Sar</taxon>
        <taxon>Alveolata</taxon>
        <taxon>Apicomplexa</taxon>
        <taxon>Conoidasida</taxon>
        <taxon>Coccidia</taxon>
        <taxon>Eucoccidiorida</taxon>
        <taxon>Eimeriorina</taxon>
        <taxon>Eimeriidae</taxon>
        <taxon>Eimeria</taxon>
    </lineage>
</organism>
<dbReference type="Proteomes" id="UP000018050">
    <property type="component" value="Unassembled WGS sequence"/>
</dbReference>
<evidence type="ECO:0000313" key="2">
    <source>
        <dbReference type="Proteomes" id="UP000018050"/>
    </source>
</evidence>
<dbReference type="InterPro" id="IPR040315">
    <property type="entry name" value="WDR46/Utp7"/>
</dbReference>
<dbReference type="GeneID" id="25271813"/>
<dbReference type="InterPro" id="IPR036322">
    <property type="entry name" value="WD40_repeat_dom_sf"/>
</dbReference>
<dbReference type="InterPro" id="IPR015943">
    <property type="entry name" value="WD40/YVTN_repeat-like_dom_sf"/>
</dbReference>